<dbReference type="Proteomes" id="UP000559182">
    <property type="component" value="Unassembled WGS sequence"/>
</dbReference>
<comment type="caution">
    <text evidence="2">The sequence shown here is derived from an EMBL/GenBank/DDBJ whole genome shotgun (WGS) entry which is preliminary data.</text>
</comment>
<gene>
    <name evidence="2" type="ORF">FHU39_003661</name>
</gene>
<name>A0A839N796_9MICO</name>
<evidence type="ECO:0000313" key="3">
    <source>
        <dbReference type="Proteomes" id="UP000559182"/>
    </source>
</evidence>
<keyword evidence="3" id="KW-1185">Reference proteome</keyword>
<protein>
    <submittedName>
        <fullName evidence="2">Uncharacterized protein</fullName>
    </submittedName>
</protein>
<proteinExistence type="predicted"/>
<evidence type="ECO:0000256" key="1">
    <source>
        <dbReference type="SAM" id="MobiDB-lite"/>
    </source>
</evidence>
<dbReference type="EMBL" id="JACHVQ010000003">
    <property type="protein sequence ID" value="MBB2893630.1"/>
    <property type="molecule type" value="Genomic_DNA"/>
</dbReference>
<organism evidence="2 3">
    <name type="scientific">Flexivirga oryzae</name>
    <dbReference type="NCBI Taxonomy" id="1794944"/>
    <lineage>
        <taxon>Bacteria</taxon>
        <taxon>Bacillati</taxon>
        <taxon>Actinomycetota</taxon>
        <taxon>Actinomycetes</taxon>
        <taxon>Micrococcales</taxon>
        <taxon>Dermacoccaceae</taxon>
        <taxon>Flexivirga</taxon>
    </lineage>
</organism>
<dbReference type="AlphaFoldDB" id="A0A839N796"/>
<evidence type="ECO:0000313" key="2">
    <source>
        <dbReference type="EMBL" id="MBB2893630.1"/>
    </source>
</evidence>
<reference evidence="2 3" key="1">
    <citation type="submission" date="2020-08" db="EMBL/GenBank/DDBJ databases">
        <title>Sequencing the genomes of 1000 actinobacteria strains.</title>
        <authorList>
            <person name="Klenk H.-P."/>
        </authorList>
    </citation>
    <scope>NUCLEOTIDE SEQUENCE [LARGE SCALE GENOMIC DNA]</scope>
    <source>
        <strain evidence="2 3">DSM 105369</strain>
    </source>
</reference>
<feature type="region of interest" description="Disordered" evidence="1">
    <location>
        <begin position="461"/>
        <end position="480"/>
    </location>
</feature>
<sequence>MNRLARSHGSAAQFVERLEAHGHLVGQSSLCRYETAVEPVPLSVVSGYELALGLPRGRLVGVCGGLDQMFGGALAPAPSPEQLRRPELFDALGEWETRIDSGSMSGSDWARLAEIVSQPTGPVLPPSLLRSWVRVLVEESMRAVREAYTTRLHALGLLLADPRISRIVLGVLEDVSAEPGTQPMVDVLAVLGTSSDPNVVRWLIQRFERAEGELRWGVGYALVGLICRETMPAKLVPALTRAVLNVAAEGPGTGLPGFMVAQRLSAELMQRVVGRLGTYPALTAAGARVQSPANLREYRAAALQESGLEDPMVDRLLREALSPDFVERRHYSSLLLAASPYRDTLANACLEVLGNGHESYVGDAAAGCLVYLARDKHRRRLVELLATAPRQRRALLAALSRCGGVPADVDLAGLPASPEMAPHVVRAAGMSGHPAVHTFATHPELSGSDLQTTAQWWRRTGPAVTDTRRDPRPVVMDLAG</sequence>
<accession>A0A839N796</accession>